<dbReference type="PANTHER" id="PTHR48111:SF32">
    <property type="entry name" value="STAGE 0 SPORULATION PROTEIN A HOMOLOG"/>
    <property type="match status" value="1"/>
</dbReference>
<evidence type="ECO:0000256" key="5">
    <source>
        <dbReference type="ARBA" id="ARBA00024867"/>
    </source>
</evidence>
<dbReference type="Proteomes" id="UP000191448">
    <property type="component" value="Unassembled WGS sequence"/>
</dbReference>
<gene>
    <name evidence="10" type="primary">walR_3</name>
    <name evidence="10" type="ORF">CLTHE_22210</name>
</gene>
<dbReference type="GO" id="GO:0000976">
    <property type="term" value="F:transcription cis-regulatory region binding"/>
    <property type="evidence" value="ECO:0007669"/>
    <property type="project" value="TreeGrafter"/>
</dbReference>
<name>A0A1V4ST65_9CLOT</name>
<dbReference type="PROSITE" id="PS50110">
    <property type="entry name" value="RESPONSE_REGULATORY"/>
    <property type="match status" value="1"/>
</dbReference>
<evidence type="ECO:0000256" key="7">
    <source>
        <dbReference type="PROSITE-ProRule" id="PRU01091"/>
    </source>
</evidence>
<evidence type="ECO:0000259" key="8">
    <source>
        <dbReference type="PROSITE" id="PS50110"/>
    </source>
</evidence>
<dbReference type="InterPro" id="IPR036388">
    <property type="entry name" value="WH-like_DNA-bd_sf"/>
</dbReference>
<dbReference type="Pfam" id="PF00486">
    <property type="entry name" value="Trans_reg_C"/>
    <property type="match status" value="1"/>
</dbReference>
<comment type="function">
    <text evidence="5">May play the central regulatory role in sporulation. It may be an element of the effector pathway responsible for the activation of sporulation genes in response to nutritional stress. Spo0A may act in concert with spo0H (a sigma factor) to control the expression of some genes that are critical to the sporulation process.</text>
</comment>
<keyword evidence="6" id="KW-0597">Phosphoprotein</keyword>
<organism evidence="10 11">
    <name type="scientific">Clostridium thermobutyricum DSM 4928</name>
    <dbReference type="NCBI Taxonomy" id="1121339"/>
    <lineage>
        <taxon>Bacteria</taxon>
        <taxon>Bacillati</taxon>
        <taxon>Bacillota</taxon>
        <taxon>Clostridia</taxon>
        <taxon>Eubacteriales</taxon>
        <taxon>Clostridiaceae</taxon>
        <taxon>Clostridium</taxon>
    </lineage>
</organism>
<evidence type="ECO:0000313" key="10">
    <source>
        <dbReference type="EMBL" id="OPX46983.1"/>
    </source>
</evidence>
<keyword evidence="2" id="KW-0805">Transcription regulation</keyword>
<proteinExistence type="predicted"/>
<keyword evidence="3 7" id="KW-0238">DNA-binding</keyword>
<evidence type="ECO:0000259" key="9">
    <source>
        <dbReference type="PROSITE" id="PS51755"/>
    </source>
</evidence>
<dbReference type="GO" id="GO:0032993">
    <property type="term" value="C:protein-DNA complex"/>
    <property type="evidence" value="ECO:0007669"/>
    <property type="project" value="TreeGrafter"/>
</dbReference>
<keyword evidence="4" id="KW-0804">Transcription</keyword>
<protein>
    <recommendedName>
        <fullName evidence="1">Stage 0 sporulation protein A homolog</fullName>
    </recommendedName>
</protein>
<dbReference type="SMART" id="SM00862">
    <property type="entry name" value="Trans_reg_C"/>
    <property type="match status" value="1"/>
</dbReference>
<dbReference type="CDD" id="cd00383">
    <property type="entry name" value="trans_reg_C"/>
    <property type="match status" value="1"/>
</dbReference>
<dbReference type="AlphaFoldDB" id="A0A1V4ST65"/>
<dbReference type="GO" id="GO:0005829">
    <property type="term" value="C:cytosol"/>
    <property type="evidence" value="ECO:0007669"/>
    <property type="project" value="TreeGrafter"/>
</dbReference>
<feature type="modified residue" description="4-aspartylphosphate" evidence="6">
    <location>
        <position position="53"/>
    </location>
</feature>
<dbReference type="InterPro" id="IPR001789">
    <property type="entry name" value="Sig_transdc_resp-reg_receiver"/>
</dbReference>
<dbReference type="InterPro" id="IPR001867">
    <property type="entry name" value="OmpR/PhoB-type_DNA-bd"/>
</dbReference>
<feature type="DNA-binding region" description="OmpR/PhoB-type" evidence="7">
    <location>
        <begin position="125"/>
        <end position="219"/>
    </location>
</feature>
<dbReference type="Gene3D" id="1.10.10.10">
    <property type="entry name" value="Winged helix-like DNA-binding domain superfamily/Winged helix DNA-binding domain"/>
    <property type="match status" value="1"/>
</dbReference>
<evidence type="ECO:0000256" key="1">
    <source>
        <dbReference type="ARBA" id="ARBA00018672"/>
    </source>
</evidence>
<evidence type="ECO:0000256" key="3">
    <source>
        <dbReference type="ARBA" id="ARBA00023125"/>
    </source>
</evidence>
<dbReference type="GO" id="GO:0000156">
    <property type="term" value="F:phosphorelay response regulator activity"/>
    <property type="evidence" value="ECO:0007669"/>
    <property type="project" value="TreeGrafter"/>
</dbReference>
<feature type="domain" description="OmpR/PhoB-type" evidence="9">
    <location>
        <begin position="125"/>
        <end position="219"/>
    </location>
</feature>
<dbReference type="PROSITE" id="PS51755">
    <property type="entry name" value="OMPR_PHOB"/>
    <property type="match status" value="1"/>
</dbReference>
<evidence type="ECO:0000256" key="4">
    <source>
        <dbReference type="ARBA" id="ARBA00023163"/>
    </source>
</evidence>
<dbReference type="SUPFAM" id="SSF52172">
    <property type="entry name" value="CheY-like"/>
    <property type="match status" value="1"/>
</dbReference>
<reference evidence="10 11" key="1">
    <citation type="submission" date="2016-02" db="EMBL/GenBank/DDBJ databases">
        <title>Genome sequence of Clostridium thermobutyricum DSM 4928.</title>
        <authorList>
            <person name="Poehlein A."/>
            <person name="Daniel R."/>
        </authorList>
    </citation>
    <scope>NUCLEOTIDE SEQUENCE [LARGE SCALE GENOMIC DNA]</scope>
    <source>
        <strain evidence="10 11">DSM 4928</strain>
    </source>
</reference>
<evidence type="ECO:0000256" key="6">
    <source>
        <dbReference type="PROSITE-ProRule" id="PRU00169"/>
    </source>
</evidence>
<dbReference type="EMBL" id="LTAY01000059">
    <property type="protein sequence ID" value="OPX46983.1"/>
    <property type="molecule type" value="Genomic_DNA"/>
</dbReference>
<dbReference type="InterPro" id="IPR039420">
    <property type="entry name" value="WalR-like"/>
</dbReference>
<dbReference type="RefSeq" id="WP_080023483.1">
    <property type="nucleotide sequence ID" value="NZ_LTAY01000059.1"/>
</dbReference>
<dbReference type="OrthoDB" id="9790442at2"/>
<comment type="caution">
    <text evidence="10">The sequence shown here is derived from an EMBL/GenBank/DDBJ whole genome shotgun (WGS) entry which is preliminary data.</text>
</comment>
<dbReference type="PANTHER" id="PTHR48111">
    <property type="entry name" value="REGULATOR OF RPOS"/>
    <property type="match status" value="1"/>
</dbReference>
<evidence type="ECO:0000256" key="2">
    <source>
        <dbReference type="ARBA" id="ARBA00023015"/>
    </source>
</evidence>
<dbReference type="SMART" id="SM00448">
    <property type="entry name" value="REC"/>
    <property type="match status" value="1"/>
</dbReference>
<sequence>MGLKILILEDDKYLNEIIKSYLLSKGYVVTNVFDAEEAKSAIYKQIFDLYILDIMVPKGNGIDILNNIRDMTDNPVLIITALDSENTEIKAFEKGTDDYIRKPFSPNKLLIRIEAILRRANKLTNDEIVFKDYKINLKNYNVNYKGEDLCVLKKEFDILKILIENKGIILSREKILDKVWGYDYFGNDRVVDAQIKNLRKKLKTDIIKTVKGIGYIIED</sequence>
<evidence type="ECO:0000313" key="11">
    <source>
        <dbReference type="Proteomes" id="UP000191448"/>
    </source>
</evidence>
<dbReference type="Gene3D" id="3.40.50.2300">
    <property type="match status" value="1"/>
</dbReference>
<dbReference type="InterPro" id="IPR011006">
    <property type="entry name" value="CheY-like_superfamily"/>
</dbReference>
<accession>A0A1V4ST65</accession>
<dbReference type="Pfam" id="PF00072">
    <property type="entry name" value="Response_reg"/>
    <property type="match status" value="1"/>
</dbReference>
<dbReference type="GO" id="GO:0006355">
    <property type="term" value="P:regulation of DNA-templated transcription"/>
    <property type="evidence" value="ECO:0007669"/>
    <property type="project" value="InterPro"/>
</dbReference>
<feature type="domain" description="Response regulatory" evidence="8">
    <location>
        <begin position="4"/>
        <end position="117"/>
    </location>
</feature>